<dbReference type="AlphaFoldDB" id="A0A974WKI7"/>
<evidence type="ECO:0000256" key="4">
    <source>
        <dbReference type="RuleBase" id="RU363019"/>
    </source>
</evidence>
<gene>
    <name evidence="7" type="ORF">JR347_07420</name>
</gene>
<keyword evidence="3 4" id="KW-0413">Isomerase</keyword>
<dbReference type="PROSITE" id="PS51257">
    <property type="entry name" value="PROKAR_LIPOPROTEIN"/>
    <property type="match status" value="1"/>
</dbReference>
<dbReference type="InterPro" id="IPR002130">
    <property type="entry name" value="Cyclophilin-type_PPIase_dom"/>
</dbReference>
<feature type="domain" description="PPIase cyclophilin-type" evidence="6">
    <location>
        <begin position="23"/>
        <end position="261"/>
    </location>
</feature>
<comment type="similarity">
    <text evidence="1 4">Belongs to the cyclophilin-type PPIase family.</text>
</comment>
<dbReference type="InterPro" id="IPR020892">
    <property type="entry name" value="Cyclophilin-type_PPIase_CS"/>
</dbReference>
<dbReference type="GO" id="GO:0003755">
    <property type="term" value="F:peptidyl-prolyl cis-trans isomerase activity"/>
    <property type="evidence" value="ECO:0007669"/>
    <property type="project" value="UniProtKB-UniRule"/>
</dbReference>
<keyword evidence="8" id="KW-1185">Reference proteome</keyword>
<dbReference type="PANTHER" id="PTHR45625:SF4">
    <property type="entry name" value="PEPTIDYLPROLYL ISOMERASE DOMAIN AND WD REPEAT-CONTAINING PROTEIN 1"/>
    <property type="match status" value="1"/>
</dbReference>
<evidence type="ECO:0000256" key="3">
    <source>
        <dbReference type="ARBA" id="ARBA00023235"/>
    </source>
</evidence>
<dbReference type="PRINTS" id="PR00153">
    <property type="entry name" value="CSAPPISMRASE"/>
</dbReference>
<name>A0A974WKI7_9BACT</name>
<dbReference type="InterPro" id="IPR044666">
    <property type="entry name" value="Cyclophilin_A-like"/>
</dbReference>
<dbReference type="PANTHER" id="PTHR45625">
    <property type="entry name" value="PEPTIDYL-PROLYL CIS-TRANS ISOMERASE-RELATED"/>
    <property type="match status" value="1"/>
</dbReference>
<protein>
    <recommendedName>
        <fullName evidence="4">Peptidyl-prolyl cis-trans isomerase</fullName>
        <shortName evidence="4">PPIase</shortName>
        <ecNumber evidence="4">5.2.1.8</ecNumber>
    </recommendedName>
</protein>
<dbReference type="CDD" id="cd00317">
    <property type="entry name" value="cyclophilin"/>
    <property type="match status" value="1"/>
</dbReference>
<keyword evidence="4" id="KW-0732">Signal</keyword>
<organism evidence="7 8">
    <name type="scientific">Fulvivirga lutea</name>
    <dbReference type="NCBI Taxonomy" id="2810512"/>
    <lineage>
        <taxon>Bacteria</taxon>
        <taxon>Pseudomonadati</taxon>
        <taxon>Bacteroidota</taxon>
        <taxon>Cytophagia</taxon>
        <taxon>Cytophagales</taxon>
        <taxon>Fulvivirgaceae</taxon>
        <taxon>Fulvivirga</taxon>
    </lineage>
</organism>
<proteinExistence type="inferred from homology"/>
<evidence type="ECO:0000259" key="6">
    <source>
        <dbReference type="PROSITE" id="PS50072"/>
    </source>
</evidence>
<keyword evidence="2 4" id="KW-0697">Rotamase</keyword>
<dbReference type="KEGG" id="fuv:JR347_07420"/>
<evidence type="ECO:0000313" key="7">
    <source>
        <dbReference type="EMBL" id="QSE98902.1"/>
    </source>
</evidence>
<accession>A0A974WKI7</accession>
<dbReference type="PROSITE" id="PS00170">
    <property type="entry name" value="CSA_PPIASE_1"/>
    <property type="match status" value="1"/>
</dbReference>
<feature type="chain" id="PRO_5038155584" description="Peptidyl-prolyl cis-trans isomerase" evidence="4">
    <location>
        <begin position="18"/>
        <end position="285"/>
    </location>
</feature>
<feature type="signal peptide" evidence="4">
    <location>
        <begin position="1"/>
        <end position="17"/>
    </location>
</feature>
<dbReference type="EC" id="5.2.1.8" evidence="4"/>
<dbReference type="PROSITE" id="PS50072">
    <property type="entry name" value="CSA_PPIASE_2"/>
    <property type="match status" value="1"/>
</dbReference>
<comment type="function">
    <text evidence="4">PPIases accelerate the folding of proteins. It catalyzes the cis-trans isomerization of proline imidic peptide bonds in oligopeptides.</text>
</comment>
<dbReference type="SUPFAM" id="SSF50891">
    <property type="entry name" value="Cyclophilin-like"/>
    <property type="match status" value="1"/>
</dbReference>
<evidence type="ECO:0000256" key="2">
    <source>
        <dbReference type="ARBA" id="ARBA00023110"/>
    </source>
</evidence>
<dbReference type="Pfam" id="PF00160">
    <property type="entry name" value="Pro_isomerase"/>
    <property type="match status" value="2"/>
</dbReference>
<dbReference type="InterPro" id="IPR029000">
    <property type="entry name" value="Cyclophilin-like_dom_sf"/>
</dbReference>
<feature type="region of interest" description="Disordered" evidence="5">
    <location>
        <begin position="73"/>
        <end position="92"/>
    </location>
</feature>
<dbReference type="Gene3D" id="2.40.100.10">
    <property type="entry name" value="Cyclophilin-like"/>
    <property type="match status" value="2"/>
</dbReference>
<evidence type="ECO:0000313" key="8">
    <source>
        <dbReference type="Proteomes" id="UP000662783"/>
    </source>
</evidence>
<sequence length="285" mass="31998">MKKVIYLVILVVLASCATDKDYIVTIHTTHGDMKAVLFDETPKHKENFIKLAKEGYFDSTLFHRVIKDFMIQGGDPNSKGTEPGARLGNGGPGYTVPAEFNKDLFHVKGALSAARQGDQVNPKKESSGSQFYIVQGKVWSEEELTVDMNKLGRAGQQMMQKPKNDSIKNMLINIYQTEGPNAYGKKLVELKDFIEEDMQVDVDKEIPQERLDAYTTIGGAPHLDDEYTVFGKVVEGLDVIDKIAAVETDRTDRPKENVVVTMEVEELPKKKITKLYGYEYPAEEK</sequence>
<dbReference type="EMBL" id="CP070608">
    <property type="protein sequence ID" value="QSE98902.1"/>
    <property type="molecule type" value="Genomic_DNA"/>
</dbReference>
<dbReference type="GO" id="GO:0006457">
    <property type="term" value="P:protein folding"/>
    <property type="evidence" value="ECO:0007669"/>
    <property type="project" value="InterPro"/>
</dbReference>
<reference evidence="7" key="1">
    <citation type="submission" date="2021-02" db="EMBL/GenBank/DDBJ databases">
        <title>Fulvivirga sp. S481 isolated from sea water.</title>
        <authorList>
            <person name="Bae S.S."/>
            <person name="Baek K."/>
        </authorList>
    </citation>
    <scope>NUCLEOTIDE SEQUENCE</scope>
    <source>
        <strain evidence="7">S481</strain>
    </source>
</reference>
<comment type="catalytic activity">
    <reaction evidence="4">
        <text>[protein]-peptidylproline (omega=180) = [protein]-peptidylproline (omega=0)</text>
        <dbReference type="Rhea" id="RHEA:16237"/>
        <dbReference type="Rhea" id="RHEA-COMP:10747"/>
        <dbReference type="Rhea" id="RHEA-COMP:10748"/>
        <dbReference type="ChEBI" id="CHEBI:83833"/>
        <dbReference type="ChEBI" id="CHEBI:83834"/>
        <dbReference type="EC" id="5.2.1.8"/>
    </reaction>
</comment>
<dbReference type="RefSeq" id="WP_205723416.1">
    <property type="nucleotide sequence ID" value="NZ_CP070608.1"/>
</dbReference>
<evidence type="ECO:0000256" key="5">
    <source>
        <dbReference type="SAM" id="MobiDB-lite"/>
    </source>
</evidence>
<evidence type="ECO:0000256" key="1">
    <source>
        <dbReference type="ARBA" id="ARBA00007365"/>
    </source>
</evidence>
<dbReference type="Proteomes" id="UP000662783">
    <property type="component" value="Chromosome"/>
</dbReference>